<sequence>MKPQHLTAKPGEVAERVVVVGDPARAKMVAEEFLEDARVVSENRALYVYTGSYKGVPVSVAVHGIGGPSAAIVFEELRMLGAKAMVRLGTAGGLKPEIDVGHAVVVTGAAYYCGGTLGVYTPNACMPTAPDPTLTVKLYEAAKREGLTVHMGPVISNDAFYAESPDFAEFWAKRGIIAVEMECATLFGIGWMRGFRTAALVVIADNLVVPEKKDLLHHEQLAPIMRKAAKAVLEALVETNV</sequence>
<name>G0EEC3_PYRF1</name>
<dbReference type="FunCoup" id="G0EEC3">
    <property type="interactions" value="15"/>
</dbReference>
<dbReference type="HOGENOM" id="CLU_068457_0_1_2"/>
<dbReference type="OrthoDB" id="372263at2157"/>
<dbReference type="InParanoid" id="G0EEC3"/>
<feature type="domain" description="Nucleoside phosphorylase" evidence="1">
    <location>
        <begin position="16"/>
        <end position="237"/>
    </location>
</feature>
<dbReference type="EMBL" id="CP002838">
    <property type="protein sequence ID" value="AEM38817.1"/>
    <property type="molecule type" value="Genomic_DNA"/>
</dbReference>
<reference evidence="2 3" key="1">
    <citation type="journal article" date="2011" name="Stand. Genomic Sci.">
        <title>Complete genome sequence of the hyperthermophilic chemolithoautotroph Pyrolobus fumarii type strain (1A).</title>
        <authorList>
            <person name="Anderson I."/>
            <person name="Goker M."/>
            <person name="Nolan M."/>
            <person name="Lucas S."/>
            <person name="Hammon N."/>
            <person name="Deshpande S."/>
            <person name="Cheng J.F."/>
            <person name="Tapia R."/>
            <person name="Han C."/>
            <person name="Goodwin L."/>
            <person name="Pitluck S."/>
            <person name="Huntemann M."/>
            <person name="Liolios K."/>
            <person name="Ivanova N."/>
            <person name="Pagani I."/>
            <person name="Mavromatis K."/>
            <person name="Ovchinikova G."/>
            <person name="Pati A."/>
            <person name="Chen A."/>
            <person name="Palaniappan K."/>
            <person name="Land M."/>
            <person name="Hauser L."/>
            <person name="Brambilla E.M."/>
            <person name="Huber H."/>
            <person name="Yasawong M."/>
            <person name="Rohde M."/>
            <person name="Spring S."/>
            <person name="Abt B."/>
            <person name="Sikorski J."/>
            <person name="Wirth R."/>
            <person name="Detter J.C."/>
            <person name="Woyke T."/>
            <person name="Bristow J."/>
            <person name="Eisen J.A."/>
            <person name="Markowitz V."/>
            <person name="Hugenholtz P."/>
            <person name="Kyrpides N.C."/>
            <person name="Klenk H.P."/>
            <person name="Lapidus A."/>
        </authorList>
    </citation>
    <scope>NUCLEOTIDE SEQUENCE [LARGE SCALE GENOMIC DNA]</scope>
    <source>
        <strain evidence="3">DSM 11204 / 1A</strain>
    </source>
</reference>
<keyword evidence="3" id="KW-1185">Reference proteome</keyword>
<proteinExistence type="predicted"/>
<evidence type="ECO:0000313" key="2">
    <source>
        <dbReference type="EMBL" id="AEM38817.1"/>
    </source>
</evidence>
<dbReference type="GO" id="GO:0005829">
    <property type="term" value="C:cytosol"/>
    <property type="evidence" value="ECO:0007669"/>
    <property type="project" value="TreeGrafter"/>
</dbReference>
<dbReference type="eggNOG" id="arCOG01324">
    <property type="taxonomic scope" value="Archaea"/>
</dbReference>
<dbReference type="GO" id="GO:0003824">
    <property type="term" value="F:catalytic activity"/>
    <property type="evidence" value="ECO:0007669"/>
    <property type="project" value="InterPro"/>
</dbReference>
<dbReference type="CDD" id="cd17764">
    <property type="entry name" value="MTAP_SsMTAPI_like"/>
    <property type="match status" value="1"/>
</dbReference>
<evidence type="ECO:0000313" key="3">
    <source>
        <dbReference type="Proteomes" id="UP000001037"/>
    </source>
</evidence>
<dbReference type="PANTHER" id="PTHR43691:SF11">
    <property type="entry name" value="FI09636P-RELATED"/>
    <property type="match status" value="1"/>
</dbReference>
<dbReference type="InterPro" id="IPR035994">
    <property type="entry name" value="Nucleoside_phosphorylase_sf"/>
</dbReference>
<dbReference type="KEGG" id="pfm:Pyrfu_0948"/>
<dbReference type="RefSeq" id="WP_014026494.1">
    <property type="nucleotide sequence ID" value="NC_015931.1"/>
</dbReference>
<accession>G0EEC3</accession>
<dbReference type="InterPro" id="IPR000845">
    <property type="entry name" value="Nucleoside_phosphorylase_d"/>
</dbReference>
<gene>
    <name evidence="2" type="ordered locus">Pyrfu_0948</name>
</gene>
<dbReference type="SUPFAM" id="SSF53167">
    <property type="entry name" value="Purine and uridine phosphorylases"/>
    <property type="match status" value="1"/>
</dbReference>
<dbReference type="GO" id="GO:0009116">
    <property type="term" value="P:nucleoside metabolic process"/>
    <property type="evidence" value="ECO:0007669"/>
    <property type="project" value="InterPro"/>
</dbReference>
<dbReference type="GeneID" id="11139424"/>
<dbReference type="Gene3D" id="3.40.50.1580">
    <property type="entry name" value="Nucleoside phosphorylase domain"/>
    <property type="match status" value="1"/>
</dbReference>
<dbReference type="STRING" id="694429.Pyrfu_0948"/>
<protein>
    <submittedName>
        <fullName evidence="2">Purine or other phosphorylase family 1</fullName>
    </submittedName>
</protein>
<evidence type="ECO:0000259" key="1">
    <source>
        <dbReference type="Pfam" id="PF01048"/>
    </source>
</evidence>
<dbReference type="Pfam" id="PF01048">
    <property type="entry name" value="PNP_UDP_1"/>
    <property type="match status" value="1"/>
</dbReference>
<dbReference type="Proteomes" id="UP000001037">
    <property type="component" value="Chromosome"/>
</dbReference>
<dbReference type="PANTHER" id="PTHR43691">
    <property type="entry name" value="URIDINE PHOSPHORYLASE"/>
    <property type="match status" value="1"/>
</dbReference>
<dbReference type="AlphaFoldDB" id="G0EEC3"/>
<organism evidence="2 3">
    <name type="scientific">Pyrolobus fumarii (strain DSM 11204 / 1A)</name>
    <dbReference type="NCBI Taxonomy" id="694429"/>
    <lineage>
        <taxon>Archaea</taxon>
        <taxon>Thermoproteota</taxon>
        <taxon>Thermoprotei</taxon>
        <taxon>Desulfurococcales</taxon>
        <taxon>Pyrodictiaceae</taxon>
        <taxon>Pyrolobus</taxon>
    </lineage>
</organism>